<dbReference type="GO" id="GO:0005886">
    <property type="term" value="C:plasma membrane"/>
    <property type="evidence" value="ECO:0007669"/>
    <property type="project" value="UniProtKB-SubCell"/>
</dbReference>
<feature type="transmembrane region" description="Helical" evidence="9">
    <location>
        <begin position="12"/>
        <end position="36"/>
    </location>
</feature>
<dbReference type="InterPro" id="IPR000515">
    <property type="entry name" value="MetI-like"/>
</dbReference>
<dbReference type="InterPro" id="IPR050366">
    <property type="entry name" value="BP-dependent_transpt_permease"/>
</dbReference>
<feature type="transmembrane region" description="Helical" evidence="9">
    <location>
        <begin position="130"/>
        <end position="155"/>
    </location>
</feature>
<comment type="similarity">
    <text evidence="9">Belongs to the binding-protein-dependent transport system permease family.</text>
</comment>
<dbReference type="RefSeq" id="WP_092962331.1">
    <property type="nucleotide sequence ID" value="NZ_FOSQ01000012.1"/>
</dbReference>
<dbReference type="Pfam" id="PF00528">
    <property type="entry name" value="BPD_transp_1"/>
    <property type="match status" value="1"/>
</dbReference>
<accession>A0A1I4DVT0</accession>
<feature type="transmembrane region" description="Helical" evidence="9">
    <location>
        <begin position="48"/>
        <end position="65"/>
    </location>
</feature>
<keyword evidence="8 9" id="KW-0472">Membrane</keyword>
<keyword evidence="12" id="KW-1185">Reference proteome</keyword>
<dbReference type="AlphaFoldDB" id="A0A1I4DVT0"/>
<evidence type="ECO:0000259" key="10">
    <source>
        <dbReference type="PROSITE" id="PS50928"/>
    </source>
</evidence>
<evidence type="ECO:0000256" key="4">
    <source>
        <dbReference type="ARBA" id="ARBA00022692"/>
    </source>
</evidence>
<dbReference type="CDD" id="cd06261">
    <property type="entry name" value="TM_PBP2"/>
    <property type="match status" value="1"/>
</dbReference>
<dbReference type="PANTHER" id="PTHR43386:SF1">
    <property type="entry name" value="D,D-DIPEPTIDE TRANSPORT SYSTEM PERMEASE PROTEIN DDPC-RELATED"/>
    <property type="match status" value="1"/>
</dbReference>
<keyword evidence="5" id="KW-0571">Peptide transport</keyword>
<dbReference type="PROSITE" id="PS50928">
    <property type="entry name" value="ABC_TM1"/>
    <property type="match status" value="1"/>
</dbReference>
<keyword evidence="3" id="KW-1003">Cell membrane</keyword>
<dbReference type="InterPro" id="IPR035906">
    <property type="entry name" value="MetI-like_sf"/>
</dbReference>
<dbReference type="Gene3D" id="1.10.3720.10">
    <property type="entry name" value="MetI-like"/>
    <property type="match status" value="1"/>
</dbReference>
<reference evidence="11 12" key="1">
    <citation type="submission" date="2016-10" db="EMBL/GenBank/DDBJ databases">
        <authorList>
            <person name="de Groot N.N."/>
        </authorList>
    </citation>
    <scope>NUCLEOTIDE SEQUENCE [LARGE SCALE GENOMIC DNA]</scope>
    <source>
        <strain evidence="11 12">DSM 19981</strain>
    </source>
</reference>
<evidence type="ECO:0000256" key="2">
    <source>
        <dbReference type="ARBA" id="ARBA00022448"/>
    </source>
</evidence>
<dbReference type="SUPFAM" id="SSF161098">
    <property type="entry name" value="MetI-like"/>
    <property type="match status" value="1"/>
</dbReference>
<name>A0A1I4DVT0_9PROT</name>
<feature type="domain" description="ABC transmembrane type-1" evidence="10">
    <location>
        <begin position="82"/>
        <end position="271"/>
    </location>
</feature>
<dbReference type="GO" id="GO:0015833">
    <property type="term" value="P:peptide transport"/>
    <property type="evidence" value="ECO:0007669"/>
    <property type="project" value="UniProtKB-KW"/>
</dbReference>
<protein>
    <submittedName>
        <fullName evidence="11">Peptide/nickel transport system permease protein</fullName>
    </submittedName>
</protein>
<dbReference type="GO" id="GO:0055085">
    <property type="term" value="P:transmembrane transport"/>
    <property type="evidence" value="ECO:0007669"/>
    <property type="project" value="InterPro"/>
</dbReference>
<evidence type="ECO:0000313" key="12">
    <source>
        <dbReference type="Proteomes" id="UP000199473"/>
    </source>
</evidence>
<feature type="transmembrane region" description="Helical" evidence="9">
    <location>
        <begin position="199"/>
        <end position="228"/>
    </location>
</feature>
<sequence length="285" mass="31012">MRAVWQALTRRSGWLGLFGATLLVVLVLLALFGPWLDLPDPTRTNLRARMVGPTITWFSLGAHPLGTDQLGRDILSRIVAGSRVTLMVAGAAVLLGGVLGTLLGLISGYFGGWVDRILMRLVDIQLALPLMLLALMVVAALGPSLRNLIGVLALVSWVRYARIVRGQVLAVREREFVQSARAIGASHSRIILRHILPNVLTPALVVATLELARVIVLEAGLSFLGLGIQPPDPSWGRMLADGRTYISSAWWIITFPGLALMLTVLAVNLLGDWLRDFFDPRLAVR</sequence>
<comment type="subcellular location">
    <subcellularLocation>
        <location evidence="1 9">Cell membrane</location>
        <topology evidence="1 9">Multi-pass membrane protein</topology>
    </subcellularLocation>
</comment>
<evidence type="ECO:0000256" key="5">
    <source>
        <dbReference type="ARBA" id="ARBA00022856"/>
    </source>
</evidence>
<dbReference type="EMBL" id="FOSQ01000012">
    <property type="protein sequence ID" value="SFK96337.1"/>
    <property type="molecule type" value="Genomic_DNA"/>
</dbReference>
<keyword evidence="2 9" id="KW-0813">Transport</keyword>
<evidence type="ECO:0000313" key="11">
    <source>
        <dbReference type="EMBL" id="SFK96337.1"/>
    </source>
</evidence>
<dbReference type="STRING" id="1123062.SAMN02745775_11274"/>
<dbReference type="PANTHER" id="PTHR43386">
    <property type="entry name" value="OLIGOPEPTIDE TRANSPORT SYSTEM PERMEASE PROTEIN APPC"/>
    <property type="match status" value="1"/>
</dbReference>
<evidence type="ECO:0000256" key="3">
    <source>
        <dbReference type="ARBA" id="ARBA00022475"/>
    </source>
</evidence>
<evidence type="ECO:0000256" key="9">
    <source>
        <dbReference type="RuleBase" id="RU363032"/>
    </source>
</evidence>
<organism evidence="11 12">
    <name type="scientific">Falsiroseomonas stagni DSM 19981</name>
    <dbReference type="NCBI Taxonomy" id="1123062"/>
    <lineage>
        <taxon>Bacteria</taxon>
        <taxon>Pseudomonadati</taxon>
        <taxon>Pseudomonadota</taxon>
        <taxon>Alphaproteobacteria</taxon>
        <taxon>Acetobacterales</taxon>
        <taxon>Roseomonadaceae</taxon>
        <taxon>Falsiroseomonas</taxon>
    </lineage>
</organism>
<proteinExistence type="inferred from homology"/>
<evidence type="ECO:0000256" key="8">
    <source>
        <dbReference type="ARBA" id="ARBA00023136"/>
    </source>
</evidence>
<gene>
    <name evidence="11" type="ORF">SAMN02745775_11274</name>
</gene>
<dbReference type="OrthoDB" id="9766870at2"/>
<keyword evidence="7 9" id="KW-1133">Transmembrane helix</keyword>
<evidence type="ECO:0000256" key="1">
    <source>
        <dbReference type="ARBA" id="ARBA00004651"/>
    </source>
</evidence>
<evidence type="ECO:0000256" key="7">
    <source>
        <dbReference type="ARBA" id="ARBA00022989"/>
    </source>
</evidence>
<feature type="transmembrane region" description="Helical" evidence="9">
    <location>
        <begin position="248"/>
        <end position="271"/>
    </location>
</feature>
<evidence type="ECO:0000256" key="6">
    <source>
        <dbReference type="ARBA" id="ARBA00022927"/>
    </source>
</evidence>
<keyword evidence="4 9" id="KW-0812">Transmembrane</keyword>
<dbReference type="Proteomes" id="UP000199473">
    <property type="component" value="Unassembled WGS sequence"/>
</dbReference>
<feature type="transmembrane region" description="Helical" evidence="9">
    <location>
        <begin position="86"/>
        <end position="110"/>
    </location>
</feature>
<keyword evidence="6" id="KW-0653">Protein transport</keyword>
<dbReference type="GO" id="GO:0015031">
    <property type="term" value="P:protein transport"/>
    <property type="evidence" value="ECO:0007669"/>
    <property type="project" value="UniProtKB-KW"/>
</dbReference>